<dbReference type="RefSeq" id="WP_013610043.1">
    <property type="nucleotide sequence ID" value="NC_015155.1"/>
</dbReference>
<evidence type="ECO:0000313" key="2">
    <source>
        <dbReference type="Proteomes" id="UP000007484"/>
    </source>
</evidence>
<organism evidence="1 2">
    <name type="scientific">Mycoplasma suis (strain Illinois)</name>
    <dbReference type="NCBI Taxonomy" id="768700"/>
    <lineage>
        <taxon>Bacteria</taxon>
        <taxon>Bacillati</taxon>
        <taxon>Mycoplasmatota</taxon>
        <taxon>Mollicutes</taxon>
        <taxon>Mycoplasmataceae</taxon>
        <taxon>Mycoplasma</taxon>
    </lineage>
</organism>
<dbReference type="KEGG" id="mss:MSU_0669"/>
<accession>F0QRT0</accession>
<proteinExistence type="predicted"/>
<keyword evidence="2" id="KW-1185">Reference proteome</keyword>
<dbReference type="HOGENOM" id="CLU_2700833_0_0_14"/>
<protein>
    <submittedName>
        <fullName evidence="1">Uncharacterized protein</fullName>
    </submittedName>
</protein>
<dbReference type="AlphaFoldDB" id="F0QRT0"/>
<dbReference type="STRING" id="768700.MSU_0669"/>
<dbReference type="EMBL" id="CP002525">
    <property type="protein sequence ID" value="ADX98200.1"/>
    <property type="molecule type" value="Genomic_DNA"/>
</dbReference>
<gene>
    <name evidence="1" type="ordered locus">MSU_0669</name>
</gene>
<evidence type="ECO:0000313" key="1">
    <source>
        <dbReference type="EMBL" id="ADX98200.1"/>
    </source>
</evidence>
<dbReference type="Proteomes" id="UP000007484">
    <property type="component" value="Chromosome"/>
</dbReference>
<reference evidence="1 2" key="1">
    <citation type="journal article" date="2011" name="J. Bacteriol.">
        <title>Complete genome sequences of two hemotropic Mycoplasmas, Mycoplasma haemofelis strain Ohio2 and Mycoplasma suis strain Illinois.</title>
        <authorList>
            <person name="Messick J.B."/>
            <person name="Santos A.P."/>
            <person name="Guimaraes A.M."/>
        </authorList>
    </citation>
    <scope>NUCLEOTIDE SEQUENCE [LARGE SCALE GENOMIC DNA]</scope>
    <source>
        <strain evidence="1 2">Illinois</strain>
    </source>
</reference>
<sequence length="73" mass="8515">MNSEWWIRGKEKNSLNEFLENEPQLSENIENYLRKENSSAKINLELLRSKCDITGEDKVEDWIVISCPAASEK</sequence>
<name>F0QRT0_MYCSL</name>